<feature type="region of interest" description="Disordered" evidence="1">
    <location>
        <begin position="1"/>
        <end position="71"/>
    </location>
</feature>
<evidence type="ECO:0000313" key="3">
    <source>
        <dbReference type="Proteomes" id="UP000593571"/>
    </source>
</evidence>
<evidence type="ECO:0000313" key="2">
    <source>
        <dbReference type="EMBL" id="KAF6435695.1"/>
    </source>
</evidence>
<evidence type="ECO:0000256" key="1">
    <source>
        <dbReference type="SAM" id="MobiDB-lite"/>
    </source>
</evidence>
<organism evidence="2 3">
    <name type="scientific">Rousettus aegyptiacus</name>
    <name type="common">Egyptian fruit bat</name>
    <name type="synonym">Pteropus aegyptiacus</name>
    <dbReference type="NCBI Taxonomy" id="9407"/>
    <lineage>
        <taxon>Eukaryota</taxon>
        <taxon>Metazoa</taxon>
        <taxon>Chordata</taxon>
        <taxon>Craniata</taxon>
        <taxon>Vertebrata</taxon>
        <taxon>Euteleostomi</taxon>
        <taxon>Mammalia</taxon>
        <taxon>Eutheria</taxon>
        <taxon>Laurasiatheria</taxon>
        <taxon>Chiroptera</taxon>
        <taxon>Yinpterochiroptera</taxon>
        <taxon>Pteropodoidea</taxon>
        <taxon>Pteropodidae</taxon>
        <taxon>Rousettinae</taxon>
        <taxon>Rousettus</taxon>
    </lineage>
</organism>
<protein>
    <submittedName>
        <fullName evidence="2">Uncharacterized protein</fullName>
    </submittedName>
</protein>
<gene>
    <name evidence="2" type="ORF">HJG63_012453</name>
</gene>
<dbReference type="EMBL" id="JACASE010000009">
    <property type="protein sequence ID" value="KAF6435695.1"/>
    <property type="molecule type" value="Genomic_DNA"/>
</dbReference>
<name>A0A7J8EK91_ROUAE</name>
<dbReference type="Proteomes" id="UP000593571">
    <property type="component" value="Unassembled WGS sequence"/>
</dbReference>
<dbReference type="AlphaFoldDB" id="A0A7J8EK91"/>
<accession>A0A7J8EK91</accession>
<comment type="caution">
    <text evidence="2">The sequence shown here is derived from an EMBL/GenBank/DDBJ whole genome shotgun (WGS) entry which is preliminary data.</text>
</comment>
<proteinExistence type="predicted"/>
<feature type="compositionally biased region" description="Basic and acidic residues" evidence="1">
    <location>
        <begin position="43"/>
        <end position="56"/>
    </location>
</feature>
<reference evidence="2 3" key="1">
    <citation type="journal article" date="2020" name="Nature">
        <title>Six reference-quality genomes reveal evolution of bat adaptations.</title>
        <authorList>
            <person name="Jebb D."/>
            <person name="Huang Z."/>
            <person name="Pippel M."/>
            <person name="Hughes G.M."/>
            <person name="Lavrichenko K."/>
            <person name="Devanna P."/>
            <person name="Winkler S."/>
            <person name="Jermiin L.S."/>
            <person name="Skirmuntt E.C."/>
            <person name="Katzourakis A."/>
            <person name="Burkitt-Gray L."/>
            <person name="Ray D.A."/>
            <person name="Sullivan K.A.M."/>
            <person name="Roscito J.G."/>
            <person name="Kirilenko B.M."/>
            <person name="Davalos L.M."/>
            <person name="Corthals A.P."/>
            <person name="Power M.L."/>
            <person name="Jones G."/>
            <person name="Ransome R.D."/>
            <person name="Dechmann D.K.N."/>
            <person name="Locatelli A.G."/>
            <person name="Puechmaille S.J."/>
            <person name="Fedrigo O."/>
            <person name="Jarvis E.D."/>
            <person name="Hiller M."/>
            <person name="Vernes S.C."/>
            <person name="Myers E.W."/>
            <person name="Teeling E.C."/>
        </authorList>
    </citation>
    <scope>NUCLEOTIDE SEQUENCE [LARGE SCALE GENOMIC DNA]</scope>
    <source>
        <strain evidence="2">MRouAeg1</strain>
        <tissue evidence="2">Muscle</tissue>
    </source>
</reference>
<keyword evidence="3" id="KW-1185">Reference proteome</keyword>
<sequence>MGMQAHIYGRQEQKQPRVRRTGSSLRLQPQRWAQPDLKPVTTRPKDETEPHGKGEGRNPAPPSPSPGSLTFKSLPALVIRSSISRAPSVQVASRSLYSFQCAGADRAWEGATRRVLGVGNHAASRRPRMLTSW</sequence>